<dbReference type="PATRIC" id="fig|1309411.5.peg.2392"/>
<accession>A0A0F7JSD1</accession>
<gene>
    <name evidence="2" type="ORF">SY84_11765</name>
</gene>
<evidence type="ECO:0000313" key="3">
    <source>
        <dbReference type="Proteomes" id="UP000034024"/>
    </source>
</evidence>
<keyword evidence="1" id="KW-0472">Membrane</keyword>
<feature type="transmembrane region" description="Helical" evidence="1">
    <location>
        <begin position="80"/>
        <end position="98"/>
    </location>
</feature>
<dbReference type="Proteomes" id="UP000034024">
    <property type="component" value="Chromosome"/>
</dbReference>
<dbReference type="KEGG" id="dch:SY84_11765"/>
<dbReference type="EMBL" id="CP011389">
    <property type="protein sequence ID" value="AKH17598.1"/>
    <property type="molecule type" value="Genomic_DNA"/>
</dbReference>
<sequence>MVSGKPPREVRSYLRRVTCLIPPRAARVVQAELLGHLHMDMLNARLRGLDEAQAWAQALRDAGPAPLTALRFARTYTLGLALRWLLAAGLLGGAAYALGTHTPPAPAPAAQVGR</sequence>
<protein>
    <submittedName>
        <fullName evidence="2">Uncharacterized protein</fullName>
    </submittedName>
</protein>
<dbReference type="AlphaFoldDB" id="A0A0F7JSD1"/>
<keyword evidence="3" id="KW-1185">Reference proteome</keyword>
<evidence type="ECO:0000313" key="2">
    <source>
        <dbReference type="EMBL" id="AKH17598.1"/>
    </source>
</evidence>
<name>A0A0F7JSD1_9DEIO</name>
<organism evidence="2 3">
    <name type="scientific">Deinococcus soli</name>
    <name type="common">ex Cha et al. 2016</name>
    <dbReference type="NCBI Taxonomy" id="1309411"/>
    <lineage>
        <taxon>Bacteria</taxon>
        <taxon>Thermotogati</taxon>
        <taxon>Deinococcota</taxon>
        <taxon>Deinococci</taxon>
        <taxon>Deinococcales</taxon>
        <taxon>Deinococcaceae</taxon>
        <taxon>Deinococcus</taxon>
    </lineage>
</organism>
<proteinExistence type="predicted"/>
<reference evidence="2 3" key="1">
    <citation type="submission" date="2015-01" db="EMBL/GenBank/DDBJ databases">
        <title>Deinococcus soli/N5/whole genome sequencing.</title>
        <authorList>
            <person name="Kim M.K."/>
            <person name="Srinivasan S."/>
            <person name="Lee J.-J."/>
        </authorList>
    </citation>
    <scope>NUCLEOTIDE SEQUENCE [LARGE SCALE GENOMIC DNA]</scope>
    <source>
        <strain evidence="2 3">N5</strain>
    </source>
</reference>
<keyword evidence="1" id="KW-0812">Transmembrane</keyword>
<evidence type="ECO:0000256" key="1">
    <source>
        <dbReference type="SAM" id="Phobius"/>
    </source>
</evidence>
<keyword evidence="1" id="KW-1133">Transmembrane helix</keyword>